<gene>
    <name evidence="1" type="ORF">MNBD_GAMMA07-2271</name>
</gene>
<dbReference type="AlphaFoldDB" id="A0A3B0WVP2"/>
<proteinExistence type="predicted"/>
<evidence type="ECO:0000313" key="1">
    <source>
        <dbReference type="EMBL" id="VAW56520.1"/>
    </source>
</evidence>
<protein>
    <recommendedName>
        <fullName evidence="2">Ribbon-helix-helix protein CopG domain-containing protein</fullName>
    </recommendedName>
</protein>
<reference evidence="1" key="1">
    <citation type="submission" date="2018-06" db="EMBL/GenBank/DDBJ databases">
        <authorList>
            <person name="Zhirakovskaya E."/>
        </authorList>
    </citation>
    <scope>NUCLEOTIDE SEQUENCE</scope>
</reference>
<sequence length="88" mass="9873">MSTRSVRLDNEAEFALDYIVKKTGMSISDAIKQGLISYREVTMKIAAKHPSDFFCEFDLGGGGYALAPARESKSKLKSSIKEKLRRRK</sequence>
<evidence type="ECO:0008006" key="2">
    <source>
        <dbReference type="Google" id="ProtNLM"/>
    </source>
</evidence>
<organism evidence="1">
    <name type="scientific">hydrothermal vent metagenome</name>
    <dbReference type="NCBI Taxonomy" id="652676"/>
    <lineage>
        <taxon>unclassified sequences</taxon>
        <taxon>metagenomes</taxon>
        <taxon>ecological metagenomes</taxon>
    </lineage>
</organism>
<accession>A0A3B0WVP2</accession>
<dbReference type="EMBL" id="UOFF01000241">
    <property type="protein sequence ID" value="VAW56520.1"/>
    <property type="molecule type" value="Genomic_DNA"/>
</dbReference>
<name>A0A3B0WVP2_9ZZZZ</name>